<accession>A0A177YPT6</accession>
<proteinExistence type="predicted"/>
<evidence type="ECO:0000259" key="2">
    <source>
        <dbReference type="Pfam" id="PF20434"/>
    </source>
</evidence>
<comment type="caution">
    <text evidence="3">The sequence shown here is derived from an EMBL/GenBank/DDBJ whole genome shotgun (WGS) entry which is preliminary data.</text>
</comment>
<protein>
    <submittedName>
        <fullName evidence="3">Lipase</fullName>
    </submittedName>
</protein>
<dbReference type="PANTHER" id="PTHR48081:SF13">
    <property type="entry name" value="ALPHA_BETA HYDROLASE"/>
    <property type="match status" value="1"/>
</dbReference>
<dbReference type="EMBL" id="LVHI01000001">
    <property type="protein sequence ID" value="OAK57270.1"/>
    <property type="molecule type" value="Genomic_DNA"/>
</dbReference>
<feature type="domain" description="BD-FAE-like" evidence="2">
    <location>
        <begin position="18"/>
        <end position="206"/>
    </location>
</feature>
<keyword evidence="4" id="KW-1185">Reference proteome</keyword>
<dbReference type="PANTHER" id="PTHR48081">
    <property type="entry name" value="AB HYDROLASE SUPERFAMILY PROTEIN C4A8.06C"/>
    <property type="match status" value="1"/>
</dbReference>
<dbReference type="SUPFAM" id="SSF53474">
    <property type="entry name" value="alpha/beta-Hydrolases"/>
    <property type="match status" value="1"/>
</dbReference>
<sequence length="252" mass="26874">MIRQTIAYGDHPEQFGHLYLPETPVTVPVPVVMVVHGGFWHGRYALNLGTQYAVELSRAGFAAWNIEYRRVGAGGSWPEVSRDVVDALQAVGDVVQERSSIPLDTGDVRLLGHSAGGHLAAWLASRRELPIRPARVVAQAGVLDFVVGPAAGDINPAVRELLGTSFENDPDLYRSASPLCLLPTGVPVHCIHGSRDVQVPVSQSERYVSAALDAGDDSSLSVVDGEDHFDFLRPGSTCWTESMAASTAPAAG</sequence>
<evidence type="ECO:0000256" key="1">
    <source>
        <dbReference type="ARBA" id="ARBA00022801"/>
    </source>
</evidence>
<dbReference type="InterPro" id="IPR029058">
    <property type="entry name" value="AB_hydrolase_fold"/>
</dbReference>
<dbReference type="Gene3D" id="3.40.50.1820">
    <property type="entry name" value="alpha/beta hydrolase"/>
    <property type="match status" value="1"/>
</dbReference>
<dbReference type="Pfam" id="PF20434">
    <property type="entry name" value="BD-FAE"/>
    <property type="match status" value="1"/>
</dbReference>
<keyword evidence="1" id="KW-0378">Hydrolase</keyword>
<dbReference type="AlphaFoldDB" id="A0A177YPT6"/>
<dbReference type="InterPro" id="IPR049492">
    <property type="entry name" value="BD-FAE-like_dom"/>
</dbReference>
<name>A0A177YPT6_9NOCA</name>
<organism evidence="3 4">
    <name type="scientific">Rhodococcoides kyotonense</name>
    <dbReference type="NCBI Taxonomy" id="398843"/>
    <lineage>
        <taxon>Bacteria</taxon>
        <taxon>Bacillati</taxon>
        <taxon>Actinomycetota</taxon>
        <taxon>Actinomycetes</taxon>
        <taxon>Mycobacteriales</taxon>
        <taxon>Nocardiaceae</taxon>
        <taxon>Rhodococcoides</taxon>
    </lineage>
</organism>
<dbReference type="RefSeq" id="WP_068420412.1">
    <property type="nucleotide sequence ID" value="NZ_LVHI01000001.1"/>
</dbReference>
<reference evidence="3 4" key="1">
    <citation type="submission" date="2016-03" db="EMBL/GenBank/DDBJ databases">
        <title>Genome sequence of Rhodococcus kyotonensis KB10.</title>
        <authorList>
            <person name="Jeong H."/>
            <person name="Hong C.E."/>
            <person name="Jo S.H."/>
            <person name="Park J.M."/>
        </authorList>
    </citation>
    <scope>NUCLEOTIDE SEQUENCE [LARGE SCALE GENOMIC DNA]</scope>
    <source>
        <strain evidence="3 4">KB10</strain>
    </source>
</reference>
<evidence type="ECO:0000313" key="4">
    <source>
        <dbReference type="Proteomes" id="UP000077519"/>
    </source>
</evidence>
<dbReference type="Proteomes" id="UP000077519">
    <property type="component" value="Unassembled WGS sequence"/>
</dbReference>
<evidence type="ECO:0000313" key="3">
    <source>
        <dbReference type="EMBL" id="OAK57270.1"/>
    </source>
</evidence>
<dbReference type="InterPro" id="IPR050300">
    <property type="entry name" value="GDXG_lipolytic_enzyme"/>
</dbReference>
<gene>
    <name evidence="3" type="ORF">A3K89_00100</name>
</gene>
<dbReference type="GO" id="GO:0016787">
    <property type="term" value="F:hydrolase activity"/>
    <property type="evidence" value="ECO:0007669"/>
    <property type="project" value="UniProtKB-KW"/>
</dbReference>